<dbReference type="AlphaFoldDB" id="A0A8H7ZIB1"/>
<reference evidence="2 3" key="1">
    <citation type="journal article" name="Sci. Rep.">
        <title>Genome-scale phylogenetic analyses confirm Olpidium as the closest living zoosporic fungus to the non-flagellated, terrestrial fungi.</title>
        <authorList>
            <person name="Chang Y."/>
            <person name="Rochon D."/>
            <person name="Sekimoto S."/>
            <person name="Wang Y."/>
            <person name="Chovatia M."/>
            <person name="Sandor L."/>
            <person name="Salamov A."/>
            <person name="Grigoriev I.V."/>
            <person name="Stajich J.E."/>
            <person name="Spatafora J.W."/>
        </authorList>
    </citation>
    <scope>NUCLEOTIDE SEQUENCE [LARGE SCALE GENOMIC DNA]</scope>
    <source>
        <strain evidence="2">S191</strain>
    </source>
</reference>
<dbReference type="Proteomes" id="UP000673691">
    <property type="component" value="Unassembled WGS sequence"/>
</dbReference>
<comment type="caution">
    <text evidence="2">The sequence shown here is derived from an EMBL/GenBank/DDBJ whole genome shotgun (WGS) entry which is preliminary data.</text>
</comment>
<evidence type="ECO:0000256" key="1">
    <source>
        <dbReference type="SAM" id="MobiDB-lite"/>
    </source>
</evidence>
<name>A0A8H7ZIB1_9FUNG</name>
<protein>
    <submittedName>
        <fullName evidence="2">Uncharacterized protein</fullName>
    </submittedName>
</protein>
<evidence type="ECO:0000313" key="3">
    <source>
        <dbReference type="Proteomes" id="UP000673691"/>
    </source>
</evidence>
<feature type="compositionally biased region" description="Basic and acidic residues" evidence="1">
    <location>
        <begin position="105"/>
        <end position="117"/>
    </location>
</feature>
<organism evidence="2 3">
    <name type="scientific">Olpidium bornovanus</name>
    <dbReference type="NCBI Taxonomy" id="278681"/>
    <lineage>
        <taxon>Eukaryota</taxon>
        <taxon>Fungi</taxon>
        <taxon>Fungi incertae sedis</taxon>
        <taxon>Olpidiomycota</taxon>
        <taxon>Olpidiomycotina</taxon>
        <taxon>Olpidiomycetes</taxon>
        <taxon>Olpidiales</taxon>
        <taxon>Olpidiaceae</taxon>
        <taxon>Olpidium</taxon>
    </lineage>
</organism>
<accession>A0A8H7ZIB1</accession>
<keyword evidence="3" id="KW-1185">Reference proteome</keyword>
<evidence type="ECO:0000313" key="2">
    <source>
        <dbReference type="EMBL" id="KAG5455383.1"/>
    </source>
</evidence>
<proteinExistence type="predicted"/>
<feature type="region of interest" description="Disordered" evidence="1">
    <location>
        <begin position="92"/>
        <end position="117"/>
    </location>
</feature>
<sequence length="117" mass="13684">MCLRYTGFRDDMRISSTGVSFRPPRCRRPFHCQRNFCGLTPFFRRFPVNSAEWTLFLPGLPRRNRLRLLLPLVQAARSRRRACVPVPFLTNAFPRSANDPSQASDRVEKENKEKTDL</sequence>
<dbReference type="EMBL" id="JAEFCI010013463">
    <property type="protein sequence ID" value="KAG5455383.1"/>
    <property type="molecule type" value="Genomic_DNA"/>
</dbReference>
<gene>
    <name evidence="2" type="ORF">BJ554DRAFT_5215</name>
</gene>